<dbReference type="AlphaFoldDB" id="A0A2Z6QH40"/>
<dbReference type="Proteomes" id="UP000247702">
    <property type="component" value="Unassembled WGS sequence"/>
</dbReference>
<evidence type="ECO:0000313" key="2">
    <source>
        <dbReference type="EMBL" id="GBB89493.1"/>
    </source>
</evidence>
<dbReference type="Proteomes" id="UP000615446">
    <property type="component" value="Unassembled WGS sequence"/>
</dbReference>
<keyword evidence="1" id="KW-0732">Signal</keyword>
<name>A0A2Z6QH40_9GLOM</name>
<reference evidence="3" key="2">
    <citation type="submission" date="2019-10" db="EMBL/GenBank/DDBJ databases">
        <title>Conservation and host-specific expression of non-tandemly repeated heterogenous ribosome RNA gene in arbuscular mycorrhizal fungi.</title>
        <authorList>
            <person name="Maeda T."/>
            <person name="Kobayashi Y."/>
            <person name="Nakagawa T."/>
            <person name="Ezawa T."/>
            <person name="Yamaguchi K."/>
            <person name="Bino T."/>
            <person name="Nishimoto Y."/>
            <person name="Shigenobu S."/>
            <person name="Kawaguchi M."/>
        </authorList>
    </citation>
    <scope>NUCLEOTIDE SEQUENCE</scope>
    <source>
        <strain evidence="3">HR1</strain>
    </source>
</reference>
<sequence length="87" mass="10117">MKLFLELFLVLSLTFFSTNLVFIPIKYDVIPERESDNVLEKISLRPPPCELPKDSIFSLSDEFSNDSVFPKSKKLSKKYILKFAKEL</sequence>
<dbReference type="EMBL" id="BLAL01000165">
    <property type="protein sequence ID" value="GES87233.1"/>
    <property type="molecule type" value="Genomic_DNA"/>
</dbReference>
<organism evidence="2 4">
    <name type="scientific">Rhizophagus clarus</name>
    <dbReference type="NCBI Taxonomy" id="94130"/>
    <lineage>
        <taxon>Eukaryota</taxon>
        <taxon>Fungi</taxon>
        <taxon>Fungi incertae sedis</taxon>
        <taxon>Mucoromycota</taxon>
        <taxon>Glomeromycotina</taxon>
        <taxon>Glomeromycetes</taxon>
        <taxon>Glomerales</taxon>
        <taxon>Glomeraceae</taxon>
        <taxon>Rhizophagus</taxon>
    </lineage>
</organism>
<feature type="chain" id="PRO_5033340392" evidence="1">
    <location>
        <begin position="21"/>
        <end position="87"/>
    </location>
</feature>
<comment type="caution">
    <text evidence="2">The sequence shown here is derived from an EMBL/GenBank/DDBJ whole genome shotgun (WGS) entry which is preliminary data.</text>
</comment>
<evidence type="ECO:0000256" key="1">
    <source>
        <dbReference type="SAM" id="SignalP"/>
    </source>
</evidence>
<dbReference type="EMBL" id="BEXD01000691">
    <property type="protein sequence ID" value="GBB89493.1"/>
    <property type="molecule type" value="Genomic_DNA"/>
</dbReference>
<proteinExistence type="predicted"/>
<protein>
    <submittedName>
        <fullName evidence="2">Uncharacterized protein</fullName>
    </submittedName>
</protein>
<keyword evidence="4" id="KW-1185">Reference proteome</keyword>
<feature type="signal peptide" evidence="1">
    <location>
        <begin position="1"/>
        <end position="20"/>
    </location>
</feature>
<reference evidence="2 4" key="1">
    <citation type="submission" date="2017-11" db="EMBL/GenBank/DDBJ databases">
        <title>The genome of Rhizophagus clarus HR1 reveals common genetic basis of auxotrophy among arbuscular mycorrhizal fungi.</title>
        <authorList>
            <person name="Kobayashi Y."/>
        </authorList>
    </citation>
    <scope>NUCLEOTIDE SEQUENCE [LARGE SCALE GENOMIC DNA]</scope>
    <source>
        <strain evidence="2 4">HR1</strain>
    </source>
</reference>
<evidence type="ECO:0000313" key="4">
    <source>
        <dbReference type="Proteomes" id="UP000247702"/>
    </source>
</evidence>
<gene>
    <name evidence="3" type="ORF">RCL2_001424200</name>
    <name evidence="2" type="ORF">RclHR1_01620005</name>
</gene>
<accession>A0A2Z6QH40</accession>
<evidence type="ECO:0000313" key="3">
    <source>
        <dbReference type="EMBL" id="GES87233.1"/>
    </source>
</evidence>